<reference evidence="1 2" key="1">
    <citation type="submission" date="2015-12" db="EMBL/GenBank/DDBJ databases">
        <title>Serinicoccus chungangenesis strain CD08_5 genome sequencing and assembly.</title>
        <authorList>
            <person name="Chander A.M."/>
            <person name="Kaur G."/>
            <person name="Nair G.R."/>
            <person name="Dhawan D.K."/>
            <person name="Kochhar R.K."/>
            <person name="Mayilraj S."/>
            <person name="Bhadada S.K."/>
        </authorList>
    </citation>
    <scope>NUCLEOTIDE SEQUENCE [LARGE SCALE GENOMIC DNA]</scope>
    <source>
        <strain evidence="1 2">CD08_5</strain>
    </source>
</reference>
<dbReference type="EMBL" id="LQBL01000033">
    <property type="protein sequence ID" value="KUG51122.1"/>
    <property type="molecule type" value="Genomic_DNA"/>
</dbReference>
<proteinExistence type="predicted"/>
<evidence type="ECO:0000313" key="1">
    <source>
        <dbReference type="EMBL" id="KUG51122.1"/>
    </source>
</evidence>
<gene>
    <name evidence="1" type="ORF">AVL62_12825</name>
</gene>
<dbReference type="AlphaFoldDB" id="A0A0W8I0H7"/>
<dbReference type="OrthoDB" id="3242676at2"/>
<protein>
    <submittedName>
        <fullName evidence="1">Uncharacterized protein</fullName>
    </submittedName>
</protein>
<dbReference type="InterPro" id="IPR043755">
    <property type="entry name" value="DUF5701"/>
</dbReference>
<sequence>MRPLPDLTAQHRRLNDLGLRLPDLPPGLTGDLLVVHHRRVPVADLVPLLRRGDRPGFVVEDLTDLAEFDPAPGVQVPDADLYAVHAPERGDEHADRSPDEVDPQIRARGRDLMTVAEGVAWVIQQPEVLERNHCFMTTGSRRARVSGPGLDARVPALWISNGTGRDGRDRRDAPKLGWCWAGNRHTWLGIASVAGRSTA</sequence>
<dbReference type="Pfam" id="PF18959">
    <property type="entry name" value="DUF5701"/>
    <property type="match status" value="1"/>
</dbReference>
<organism evidence="1 2">
    <name type="scientific">Serinicoccus chungangensis</name>
    <dbReference type="NCBI Taxonomy" id="767452"/>
    <lineage>
        <taxon>Bacteria</taxon>
        <taxon>Bacillati</taxon>
        <taxon>Actinomycetota</taxon>
        <taxon>Actinomycetes</taxon>
        <taxon>Micrococcales</taxon>
        <taxon>Ornithinimicrobiaceae</taxon>
        <taxon>Serinicoccus</taxon>
    </lineage>
</organism>
<keyword evidence="2" id="KW-1185">Reference proteome</keyword>
<evidence type="ECO:0000313" key="2">
    <source>
        <dbReference type="Proteomes" id="UP000054837"/>
    </source>
</evidence>
<accession>A0A0W8I0H7</accession>
<dbReference type="STRING" id="767452.AVL62_12825"/>
<comment type="caution">
    <text evidence="1">The sequence shown here is derived from an EMBL/GenBank/DDBJ whole genome shotgun (WGS) entry which is preliminary data.</text>
</comment>
<dbReference type="Proteomes" id="UP000054837">
    <property type="component" value="Unassembled WGS sequence"/>
</dbReference>
<dbReference type="RefSeq" id="WP_058892667.1">
    <property type="nucleotide sequence ID" value="NZ_LQBL01000033.1"/>
</dbReference>
<name>A0A0W8I0H7_9MICO</name>